<dbReference type="EMBL" id="BMJA01000007">
    <property type="protein sequence ID" value="GGA51797.1"/>
    <property type="molecule type" value="Genomic_DNA"/>
</dbReference>
<evidence type="ECO:0000313" key="1">
    <source>
        <dbReference type="EMBL" id="GGA51797.1"/>
    </source>
</evidence>
<evidence type="ECO:0000313" key="2">
    <source>
        <dbReference type="Proteomes" id="UP000620046"/>
    </source>
</evidence>
<name>A0ABQ1GWH4_9GAMM</name>
<dbReference type="Proteomes" id="UP000620046">
    <property type="component" value="Unassembled WGS sequence"/>
</dbReference>
<gene>
    <name evidence="1" type="ORF">GCM10010981_46520</name>
</gene>
<protein>
    <submittedName>
        <fullName evidence="1">Uncharacterized protein</fullName>
    </submittedName>
</protein>
<sequence length="58" mass="6256">MDDMPSIAMSMGMERETTGISTISAMAAKASHATNLCCAERFNTFDKPWLGRPCATKA</sequence>
<accession>A0ABQ1GWH4</accession>
<reference evidence="2" key="1">
    <citation type="journal article" date="2019" name="Int. J. Syst. Evol. Microbiol.">
        <title>The Global Catalogue of Microorganisms (GCM) 10K type strain sequencing project: providing services to taxonomists for standard genome sequencing and annotation.</title>
        <authorList>
            <consortium name="The Broad Institute Genomics Platform"/>
            <consortium name="The Broad Institute Genome Sequencing Center for Infectious Disease"/>
            <person name="Wu L."/>
            <person name="Ma J."/>
        </authorList>
    </citation>
    <scope>NUCLEOTIDE SEQUENCE [LARGE SCALE GENOMIC DNA]</scope>
    <source>
        <strain evidence="2">CGMCC 1.15439</strain>
    </source>
</reference>
<comment type="caution">
    <text evidence="1">The sequence shown here is derived from an EMBL/GenBank/DDBJ whole genome shotgun (WGS) entry which is preliminary data.</text>
</comment>
<organism evidence="1 2">
    <name type="scientific">Dyella nitratireducens</name>
    <dbReference type="NCBI Taxonomy" id="1849580"/>
    <lineage>
        <taxon>Bacteria</taxon>
        <taxon>Pseudomonadati</taxon>
        <taxon>Pseudomonadota</taxon>
        <taxon>Gammaproteobacteria</taxon>
        <taxon>Lysobacterales</taxon>
        <taxon>Rhodanobacteraceae</taxon>
        <taxon>Dyella</taxon>
    </lineage>
</organism>
<keyword evidence="2" id="KW-1185">Reference proteome</keyword>
<proteinExistence type="predicted"/>